<name>A0A0R3TZ09_RODNA</name>
<keyword evidence="2" id="KW-1185">Reference proteome</keyword>
<dbReference type="STRING" id="102285.A0A0R3TZ09"/>
<dbReference type="Proteomes" id="UP000278807">
    <property type="component" value="Unassembled WGS sequence"/>
</dbReference>
<proteinExistence type="predicted"/>
<accession>A0A0R3TZ09</accession>
<evidence type="ECO:0000313" key="3">
    <source>
        <dbReference type="WBParaSite" id="HNAJ_0001310801-mRNA-1"/>
    </source>
</evidence>
<dbReference type="Gene3D" id="2.60.40.10">
    <property type="entry name" value="Immunoglobulins"/>
    <property type="match status" value="1"/>
</dbReference>
<organism evidence="3">
    <name type="scientific">Rodentolepis nana</name>
    <name type="common">Dwarf tapeworm</name>
    <name type="synonym">Hymenolepis nana</name>
    <dbReference type="NCBI Taxonomy" id="102285"/>
    <lineage>
        <taxon>Eukaryota</taxon>
        <taxon>Metazoa</taxon>
        <taxon>Spiralia</taxon>
        <taxon>Lophotrochozoa</taxon>
        <taxon>Platyhelminthes</taxon>
        <taxon>Cestoda</taxon>
        <taxon>Eucestoda</taxon>
        <taxon>Cyclophyllidea</taxon>
        <taxon>Hymenolepididae</taxon>
        <taxon>Rodentolepis</taxon>
    </lineage>
</organism>
<dbReference type="InterPro" id="IPR036179">
    <property type="entry name" value="Ig-like_dom_sf"/>
</dbReference>
<evidence type="ECO:0000313" key="2">
    <source>
        <dbReference type="Proteomes" id="UP000278807"/>
    </source>
</evidence>
<evidence type="ECO:0000313" key="1">
    <source>
        <dbReference type="EMBL" id="VDO14888.1"/>
    </source>
</evidence>
<reference evidence="3" key="1">
    <citation type="submission" date="2017-02" db="UniProtKB">
        <authorList>
            <consortium name="WormBaseParasite"/>
        </authorList>
    </citation>
    <scope>IDENTIFICATION</scope>
</reference>
<dbReference type="InterPro" id="IPR013783">
    <property type="entry name" value="Ig-like_fold"/>
</dbReference>
<dbReference type="EMBL" id="UZAE01014960">
    <property type="protein sequence ID" value="VDO14888.1"/>
    <property type="molecule type" value="Genomic_DNA"/>
</dbReference>
<dbReference type="OrthoDB" id="6159398at2759"/>
<dbReference type="SUPFAM" id="SSF48726">
    <property type="entry name" value="Immunoglobulin"/>
    <property type="match status" value="1"/>
</dbReference>
<dbReference type="AlphaFoldDB" id="A0A0R3TZ09"/>
<reference evidence="1 2" key="2">
    <citation type="submission" date="2018-11" db="EMBL/GenBank/DDBJ databases">
        <authorList>
            <consortium name="Pathogen Informatics"/>
        </authorList>
    </citation>
    <scope>NUCLEOTIDE SEQUENCE [LARGE SCALE GENOMIC DNA]</scope>
</reference>
<protein>
    <submittedName>
        <fullName evidence="3">Ig-like domain-containing protein</fullName>
    </submittedName>
</protein>
<sequence>MENNARLFCPHLDPPKINFSANPIYTALEANEEINITVYGKPKPDFICTDIDITEPREIVELPDDKPGLSRYVMRINSVTANDLGNHMCSATNKFGTDNKYLKFTLTPSKPEVVSPPYSNHADYYLLGWRSMSKSIMKNATIKIKSYNDGTEAEDTRTVSLNDPLVAKGNTSSEEIQEFWHHLANLAHDSEHTVHIRACNEYDCTEFDLQVPNVKFKTMKDSNLSTPFIHSTAVLFWPYTNFVSLGSLKIDPSLLLLPPSASLRGNCIKCALLIGHIFLCIIASY</sequence>
<dbReference type="WBParaSite" id="HNAJ_0001310801-mRNA-1">
    <property type="protein sequence ID" value="HNAJ_0001310801-mRNA-1"/>
    <property type="gene ID" value="HNAJ_0001310801"/>
</dbReference>
<gene>
    <name evidence="1" type="ORF">HNAJ_LOCUS13082</name>
</gene>